<dbReference type="EMBL" id="JAACFV010000029">
    <property type="protein sequence ID" value="KAF7510557.1"/>
    <property type="molecule type" value="Genomic_DNA"/>
</dbReference>
<protein>
    <submittedName>
        <fullName evidence="1">Uncharacterized protein</fullName>
    </submittedName>
</protein>
<proteinExistence type="predicted"/>
<keyword evidence="2" id="KW-1185">Reference proteome</keyword>
<name>A0A8H7AM33_9EURO</name>
<dbReference type="Proteomes" id="UP000606974">
    <property type="component" value="Unassembled WGS sequence"/>
</dbReference>
<reference evidence="1" key="1">
    <citation type="submission" date="2020-02" db="EMBL/GenBank/DDBJ databases">
        <authorList>
            <person name="Palmer J.M."/>
        </authorList>
    </citation>
    <scope>NUCLEOTIDE SEQUENCE</scope>
    <source>
        <strain evidence="1">EPUS1.4</strain>
        <tissue evidence="1">Thallus</tissue>
    </source>
</reference>
<gene>
    <name evidence="1" type="ORF">GJ744_006403</name>
</gene>
<dbReference type="AlphaFoldDB" id="A0A8H7AM33"/>
<evidence type="ECO:0000313" key="2">
    <source>
        <dbReference type="Proteomes" id="UP000606974"/>
    </source>
</evidence>
<accession>A0A8H7AM33</accession>
<comment type="caution">
    <text evidence="1">The sequence shown here is derived from an EMBL/GenBank/DDBJ whole genome shotgun (WGS) entry which is preliminary data.</text>
</comment>
<organism evidence="1 2">
    <name type="scientific">Endocarpon pusillum</name>
    <dbReference type="NCBI Taxonomy" id="364733"/>
    <lineage>
        <taxon>Eukaryota</taxon>
        <taxon>Fungi</taxon>
        <taxon>Dikarya</taxon>
        <taxon>Ascomycota</taxon>
        <taxon>Pezizomycotina</taxon>
        <taxon>Eurotiomycetes</taxon>
        <taxon>Chaetothyriomycetidae</taxon>
        <taxon>Verrucariales</taxon>
        <taxon>Verrucariaceae</taxon>
        <taxon>Endocarpon</taxon>
    </lineage>
</organism>
<sequence length="70" mass="8166">MADRHHQRRIPLPHDALTVIMTWGLEGIKIKSHALDQMRDSIGLFSHLYGDNVPRYAPNQPYLLLYQTVR</sequence>
<evidence type="ECO:0000313" key="1">
    <source>
        <dbReference type="EMBL" id="KAF7510557.1"/>
    </source>
</evidence>